<dbReference type="Proteomes" id="UP000635853">
    <property type="component" value="Unassembled WGS sequence"/>
</dbReference>
<organism evidence="2 3">
    <name type="scientific">Rhodovulum visakhapatnamense</name>
    <dbReference type="NCBI Taxonomy" id="364297"/>
    <lineage>
        <taxon>Bacteria</taxon>
        <taxon>Pseudomonadati</taxon>
        <taxon>Pseudomonadota</taxon>
        <taxon>Alphaproteobacteria</taxon>
        <taxon>Rhodobacterales</taxon>
        <taxon>Paracoccaceae</taxon>
        <taxon>Rhodovulum</taxon>
    </lineage>
</organism>
<feature type="region of interest" description="Disordered" evidence="1">
    <location>
        <begin position="1"/>
        <end position="111"/>
    </location>
</feature>
<sequence length="111" mass="12632">MVTGSARSVISTGLSRYSKTRAKRADARAQNDLKRADPGRGRRRRDHAARQPGQQRKILLRQGDVDDRPQQERPGQTDGRCKDHQRHHGPDPRPVGDEQPQNAPYRHMPRG</sequence>
<accession>A0ABS1RK17</accession>
<evidence type="ECO:0000256" key="1">
    <source>
        <dbReference type="SAM" id="MobiDB-lite"/>
    </source>
</evidence>
<protein>
    <submittedName>
        <fullName evidence="2">Uncharacterized protein</fullName>
    </submittedName>
</protein>
<gene>
    <name evidence="2" type="ORF">JMJ92_17895</name>
</gene>
<evidence type="ECO:0000313" key="2">
    <source>
        <dbReference type="EMBL" id="MBL3580007.1"/>
    </source>
</evidence>
<keyword evidence="3" id="KW-1185">Reference proteome</keyword>
<feature type="compositionally biased region" description="Basic and acidic residues" evidence="1">
    <location>
        <begin position="23"/>
        <end position="40"/>
    </location>
</feature>
<name>A0ABS1RK17_9RHOB</name>
<dbReference type="RefSeq" id="WP_143540530.1">
    <property type="nucleotide sequence ID" value="NZ_JAESIL010000101.1"/>
</dbReference>
<comment type="caution">
    <text evidence="2">The sequence shown here is derived from an EMBL/GenBank/DDBJ whole genome shotgun (WGS) entry which is preliminary data.</text>
</comment>
<reference evidence="3" key="1">
    <citation type="submission" date="2021-01" db="EMBL/GenBank/DDBJ databases">
        <title>Draft genomes of Rhodovulum sulfidophilum.</title>
        <authorList>
            <person name="Guzman M.S."/>
        </authorList>
    </citation>
    <scope>NUCLEOTIDE SEQUENCE [LARGE SCALE GENOMIC DNA]</scope>
    <source>
        <strain evidence="3">AB19</strain>
    </source>
</reference>
<feature type="compositionally biased region" description="Polar residues" evidence="1">
    <location>
        <begin position="1"/>
        <end position="17"/>
    </location>
</feature>
<proteinExistence type="predicted"/>
<dbReference type="EMBL" id="JAESIL010000101">
    <property type="protein sequence ID" value="MBL3580007.1"/>
    <property type="molecule type" value="Genomic_DNA"/>
</dbReference>
<evidence type="ECO:0000313" key="3">
    <source>
        <dbReference type="Proteomes" id="UP000635853"/>
    </source>
</evidence>